<protein>
    <submittedName>
        <fullName evidence="1">Uncharacterized protein</fullName>
    </submittedName>
</protein>
<organism evidence="1 2">
    <name type="scientific">Blattamonas nauphoetae</name>
    <dbReference type="NCBI Taxonomy" id="2049346"/>
    <lineage>
        <taxon>Eukaryota</taxon>
        <taxon>Metamonada</taxon>
        <taxon>Preaxostyla</taxon>
        <taxon>Oxymonadida</taxon>
        <taxon>Blattamonas</taxon>
    </lineage>
</organism>
<accession>A0ABQ9WZJ9</accession>
<comment type="caution">
    <text evidence="1">The sequence shown here is derived from an EMBL/GenBank/DDBJ whole genome shotgun (WGS) entry which is preliminary data.</text>
</comment>
<evidence type="ECO:0000313" key="2">
    <source>
        <dbReference type="Proteomes" id="UP001281761"/>
    </source>
</evidence>
<sequence length="140" mass="15599">MHKTEIILENLSPIMNTTDSATVVSRLVHQRNDSPDGFFAAFLTLLTSGHKSIVHLSLLLLHCITSAIISRMLDEPNNETRLIQIHPEGSVLQIVFEQVLPQHEVLSGCKSSKTLMKQPTSFLSLLVILLHYSLCKTQGQ</sequence>
<reference evidence="1 2" key="1">
    <citation type="journal article" date="2022" name="bioRxiv">
        <title>Genomics of Preaxostyla Flagellates Illuminates Evolutionary Transitions and the Path Towards Mitochondrial Loss.</title>
        <authorList>
            <person name="Novak L.V.F."/>
            <person name="Treitli S.C."/>
            <person name="Pyrih J."/>
            <person name="Halakuc P."/>
            <person name="Pipaliya S.V."/>
            <person name="Vacek V."/>
            <person name="Brzon O."/>
            <person name="Soukal P."/>
            <person name="Eme L."/>
            <person name="Dacks J.B."/>
            <person name="Karnkowska A."/>
            <person name="Elias M."/>
            <person name="Hampl V."/>
        </authorList>
    </citation>
    <scope>NUCLEOTIDE SEQUENCE [LARGE SCALE GENOMIC DNA]</scope>
    <source>
        <strain evidence="1">NAU3</strain>
        <tissue evidence="1">Gut</tissue>
    </source>
</reference>
<dbReference type="EMBL" id="JARBJD010000286">
    <property type="protein sequence ID" value="KAK2944743.1"/>
    <property type="molecule type" value="Genomic_DNA"/>
</dbReference>
<dbReference type="Proteomes" id="UP001281761">
    <property type="component" value="Unassembled WGS sequence"/>
</dbReference>
<evidence type="ECO:0000313" key="1">
    <source>
        <dbReference type="EMBL" id="KAK2944743.1"/>
    </source>
</evidence>
<proteinExistence type="predicted"/>
<gene>
    <name evidence="1" type="ORF">BLNAU_20328</name>
</gene>
<name>A0ABQ9WZJ9_9EUKA</name>
<keyword evidence="2" id="KW-1185">Reference proteome</keyword>